<proteinExistence type="predicted"/>
<dbReference type="Proteomes" id="UP000760860">
    <property type="component" value="Unassembled WGS sequence"/>
</dbReference>
<name>A0A8T1II24_9STRA</name>
<evidence type="ECO:0000313" key="2">
    <source>
        <dbReference type="Proteomes" id="UP000760860"/>
    </source>
</evidence>
<evidence type="ECO:0000313" key="1">
    <source>
        <dbReference type="EMBL" id="KAG3224449.1"/>
    </source>
</evidence>
<gene>
    <name evidence="1" type="ORF">PC129_g4903</name>
</gene>
<accession>A0A8T1II24</accession>
<protein>
    <submittedName>
        <fullName evidence="1">Uncharacterized protein</fullName>
    </submittedName>
</protein>
<reference evidence="1" key="1">
    <citation type="submission" date="2018-05" db="EMBL/GenBank/DDBJ databases">
        <title>Effector identification in a new, highly contiguous assembly of the strawberry crown rot pathogen Phytophthora cactorum.</title>
        <authorList>
            <person name="Armitage A.D."/>
            <person name="Nellist C.F."/>
            <person name="Bates H."/>
            <person name="Vickerstaff R.J."/>
            <person name="Harrison R.J."/>
        </authorList>
    </citation>
    <scope>NUCLEOTIDE SEQUENCE</scope>
    <source>
        <strain evidence="1">P421</strain>
    </source>
</reference>
<dbReference type="VEuPathDB" id="FungiDB:PC110_g13133"/>
<comment type="caution">
    <text evidence="1">The sequence shown here is derived from an EMBL/GenBank/DDBJ whole genome shotgun (WGS) entry which is preliminary data.</text>
</comment>
<dbReference type="AlphaFoldDB" id="A0A8T1II24"/>
<sequence>MTAYELAVSTDIFKVIEYQLYAHLASGQRLGANLSGSAFLSLICMGDEAAATQRREIADVKAVLSSITMDTDTMVITVTFKGKRTATRWVNWRLPLARQMLKLHDYKQQREAVKLSLEFAR</sequence>
<dbReference type="EMBL" id="RCMV01000112">
    <property type="protein sequence ID" value="KAG3224449.1"/>
    <property type="molecule type" value="Genomic_DNA"/>
</dbReference>
<organism evidence="1 2">
    <name type="scientific">Phytophthora cactorum</name>
    <dbReference type="NCBI Taxonomy" id="29920"/>
    <lineage>
        <taxon>Eukaryota</taxon>
        <taxon>Sar</taxon>
        <taxon>Stramenopiles</taxon>
        <taxon>Oomycota</taxon>
        <taxon>Peronosporomycetes</taxon>
        <taxon>Peronosporales</taxon>
        <taxon>Peronosporaceae</taxon>
        <taxon>Phytophthora</taxon>
    </lineage>
</organism>